<gene>
    <name evidence="8" type="ordered locus">HH_1326</name>
</gene>
<evidence type="ECO:0000256" key="1">
    <source>
        <dbReference type="ARBA" id="ARBA00001946"/>
    </source>
</evidence>
<dbReference type="PANTHER" id="PTHR21485:SF3">
    <property type="entry name" value="N-ACYLNEURAMINATE CYTIDYLYLTRANSFERASE"/>
    <property type="match status" value="1"/>
</dbReference>
<organism evidence="8 9">
    <name type="scientific">Helicobacter hepaticus (strain ATCC 51449 / 3B1)</name>
    <dbReference type="NCBI Taxonomy" id="235279"/>
    <lineage>
        <taxon>Bacteria</taxon>
        <taxon>Pseudomonadati</taxon>
        <taxon>Campylobacterota</taxon>
        <taxon>Epsilonproteobacteria</taxon>
        <taxon>Campylobacterales</taxon>
        <taxon>Helicobacteraceae</taxon>
        <taxon>Helicobacter</taxon>
    </lineage>
</organism>
<evidence type="ECO:0000313" key="8">
    <source>
        <dbReference type="EMBL" id="AAP77923.1"/>
    </source>
</evidence>
<evidence type="ECO:0000256" key="6">
    <source>
        <dbReference type="ARBA" id="ARBA00022842"/>
    </source>
</evidence>
<dbReference type="SFLD" id="SFLDG01136">
    <property type="entry name" value="C1.6:_Phosphoserine_Phosphatas"/>
    <property type="match status" value="1"/>
</dbReference>
<dbReference type="Pfam" id="PF08282">
    <property type="entry name" value="Hydrolase_3"/>
    <property type="match status" value="1"/>
</dbReference>
<dbReference type="HOGENOM" id="CLU_106694_1_0_7"/>
<dbReference type="SUPFAM" id="SSF56784">
    <property type="entry name" value="HAD-like"/>
    <property type="match status" value="1"/>
</dbReference>
<evidence type="ECO:0000313" key="9">
    <source>
        <dbReference type="Proteomes" id="UP000002495"/>
    </source>
</evidence>
<dbReference type="eggNOG" id="COG1778">
    <property type="taxonomic scope" value="Bacteria"/>
</dbReference>
<evidence type="ECO:0000256" key="5">
    <source>
        <dbReference type="ARBA" id="ARBA00022801"/>
    </source>
</evidence>
<accession>Q7VGJ5</accession>
<dbReference type="InterPro" id="IPR036412">
    <property type="entry name" value="HAD-like_sf"/>
</dbReference>
<keyword evidence="9" id="KW-1185">Reference proteome</keyword>
<evidence type="ECO:0000256" key="7">
    <source>
        <dbReference type="PIRSR" id="PIRSR006118-2"/>
    </source>
</evidence>
<evidence type="ECO:0000256" key="3">
    <source>
        <dbReference type="ARBA" id="ARBA00011881"/>
    </source>
</evidence>
<dbReference type="InterPro" id="IPR050793">
    <property type="entry name" value="CMP-NeuNAc_synthase"/>
</dbReference>
<comment type="similarity">
    <text evidence="2">Belongs to the KdsC family.</text>
</comment>
<keyword evidence="5" id="KW-0378">Hydrolase</keyword>
<dbReference type="EMBL" id="AE017125">
    <property type="protein sequence ID" value="AAP77923.1"/>
    <property type="molecule type" value="Genomic_DNA"/>
</dbReference>
<comment type="subunit">
    <text evidence="3">Homotetramer.</text>
</comment>
<feature type="binding site" evidence="7">
    <location>
        <position position="102"/>
    </location>
    <ligand>
        <name>Mg(2+)</name>
        <dbReference type="ChEBI" id="CHEBI:18420"/>
    </ligand>
</feature>
<dbReference type="FunFam" id="3.40.50.1000:FF:000029">
    <property type="entry name" value="3-deoxy-D-manno-octulosonate 8-phosphate phosphatase KdsC"/>
    <property type="match status" value="1"/>
</dbReference>
<dbReference type="GO" id="GO:0008781">
    <property type="term" value="F:N-acylneuraminate cytidylyltransferase activity"/>
    <property type="evidence" value="ECO:0007669"/>
    <property type="project" value="TreeGrafter"/>
</dbReference>
<dbReference type="AlphaFoldDB" id="Q7VGJ5"/>
<dbReference type="PANTHER" id="PTHR21485">
    <property type="entry name" value="HAD SUPERFAMILY MEMBERS CMAS AND KDSC"/>
    <property type="match status" value="1"/>
</dbReference>
<feature type="binding site" evidence="7">
    <location>
        <position position="8"/>
    </location>
    <ligand>
        <name>Mg(2+)</name>
        <dbReference type="ChEBI" id="CHEBI:18420"/>
    </ligand>
</feature>
<dbReference type="OrthoDB" id="9805604at2"/>
<keyword evidence="4 7" id="KW-0479">Metal-binding</keyword>
<comment type="cofactor">
    <cofactor evidence="1 7">
        <name>Mg(2+)</name>
        <dbReference type="ChEBI" id="CHEBI:18420"/>
    </cofactor>
</comment>
<sequence length="164" mass="18458">MIKLLVFDVDGTLSDGKVYYSQSGEEIKSFSTRDGLAISVWNRQMRRASAIITGRESDIVRKRAKELGIEHIFMACEHKGKVLQDLVSQLKMDMSEVACIGDDLNDLSMFKICAKAYMPKNGAKALKKYAYKILKHSGGNGAVREMIEDVLKLNGDKKLEKYFL</sequence>
<dbReference type="GO" id="GO:0016788">
    <property type="term" value="F:hydrolase activity, acting on ester bonds"/>
    <property type="evidence" value="ECO:0007669"/>
    <property type="project" value="InterPro"/>
</dbReference>
<name>Q7VGJ5_HELHP</name>
<dbReference type="GO" id="GO:0046872">
    <property type="term" value="F:metal ion binding"/>
    <property type="evidence" value="ECO:0007669"/>
    <property type="project" value="UniProtKB-KW"/>
</dbReference>
<dbReference type="PIRSF" id="PIRSF006118">
    <property type="entry name" value="KDO8-P_Ptase"/>
    <property type="match status" value="1"/>
</dbReference>
<dbReference type="RefSeq" id="WP_011116166.1">
    <property type="nucleotide sequence ID" value="NC_004917.1"/>
</dbReference>
<reference evidence="8 9" key="1">
    <citation type="journal article" date="2003" name="Proc. Natl. Acad. Sci. U.S.A.">
        <title>The complete genome sequence of the carcinogenic bacterium Helicobacter hepaticus.</title>
        <authorList>
            <person name="Suerbaum S."/>
            <person name="Josenhans C."/>
            <person name="Sterzenbach T."/>
            <person name="Drescher B."/>
            <person name="Brandt P."/>
            <person name="Bell M."/>
            <person name="Droege M."/>
            <person name="Fartmann B."/>
            <person name="Fischer H.-P."/>
            <person name="Ge Z."/>
            <person name="Hoerster A."/>
            <person name="Holland R."/>
            <person name="Klein K."/>
            <person name="Koenig J."/>
            <person name="Macko L."/>
            <person name="Mendz G.L."/>
            <person name="Nyakatura G."/>
            <person name="Schauer D.B."/>
            <person name="Shen Z."/>
            <person name="Weber J."/>
            <person name="Frosch M."/>
            <person name="Fox J.G."/>
        </authorList>
    </citation>
    <scope>NUCLEOTIDE SEQUENCE [LARGE SCALE GENOMIC DNA]</scope>
    <source>
        <strain evidence="9">ATCC 51449 / 3B1</strain>
    </source>
</reference>
<dbReference type="STRING" id="235279.HH_1326"/>
<dbReference type="NCBIfam" id="TIGR01670">
    <property type="entry name" value="KdsC-phosphatas"/>
    <property type="match status" value="1"/>
</dbReference>
<feature type="binding site" evidence="7">
    <location>
        <position position="10"/>
    </location>
    <ligand>
        <name>substrate</name>
    </ligand>
</feature>
<keyword evidence="6 7" id="KW-0460">Magnesium</keyword>
<evidence type="ECO:0000256" key="4">
    <source>
        <dbReference type="ARBA" id="ARBA00022723"/>
    </source>
</evidence>
<dbReference type="Proteomes" id="UP000002495">
    <property type="component" value="Chromosome"/>
</dbReference>
<proteinExistence type="inferred from homology"/>
<protein>
    <submittedName>
        <fullName evidence="8">Uncharacterized protein</fullName>
    </submittedName>
</protein>
<dbReference type="SFLD" id="SFLDG01138">
    <property type="entry name" value="C1.6.2:_Deoxy-d-mannose-octulo"/>
    <property type="match status" value="1"/>
</dbReference>
<dbReference type="Gene3D" id="3.40.50.1000">
    <property type="entry name" value="HAD superfamily/HAD-like"/>
    <property type="match status" value="1"/>
</dbReference>
<dbReference type="InterPro" id="IPR023214">
    <property type="entry name" value="HAD_sf"/>
</dbReference>
<dbReference type="SFLD" id="SFLDS00003">
    <property type="entry name" value="Haloacid_Dehalogenase"/>
    <property type="match status" value="1"/>
</dbReference>
<dbReference type="InterPro" id="IPR010023">
    <property type="entry name" value="KdsC_fam"/>
</dbReference>
<dbReference type="KEGG" id="hhe:HH_1326"/>
<evidence type="ECO:0000256" key="2">
    <source>
        <dbReference type="ARBA" id="ARBA00005893"/>
    </source>
</evidence>